<feature type="region of interest" description="Disordered" evidence="1">
    <location>
        <begin position="39"/>
        <end position="78"/>
    </location>
</feature>
<sequence length="113" mass="11922">MGFSGGRGKTLTFPRWSPMVRHLTPFAFPFVSEVAGRAPMTGSAVPSSPPLSPPPPLRSLEAVSENPGEGSPYAPDTPPRSEIFPFFTPRSCSCLCAAAGWVCHCLVTVPYGG</sequence>
<keyword evidence="3" id="KW-1185">Reference proteome</keyword>
<dbReference type="GeneID" id="37219036"/>
<dbReference type="RefSeq" id="XP_025577206.1">
    <property type="nucleotide sequence ID" value="XM_025714171.1"/>
</dbReference>
<gene>
    <name evidence="2" type="ORF">BO80DRAFT_19809</name>
</gene>
<dbReference type="VEuPathDB" id="FungiDB:BO80DRAFT_19809"/>
<reference evidence="2 3" key="1">
    <citation type="submission" date="2018-02" db="EMBL/GenBank/DDBJ databases">
        <title>The genomes of Aspergillus section Nigri reveals drivers in fungal speciation.</title>
        <authorList>
            <consortium name="DOE Joint Genome Institute"/>
            <person name="Vesth T.C."/>
            <person name="Nybo J."/>
            <person name="Theobald S."/>
            <person name="Brandl J."/>
            <person name="Frisvad J.C."/>
            <person name="Nielsen K.F."/>
            <person name="Lyhne E.K."/>
            <person name="Kogle M.E."/>
            <person name="Kuo A."/>
            <person name="Riley R."/>
            <person name="Clum A."/>
            <person name="Nolan M."/>
            <person name="Lipzen A."/>
            <person name="Salamov A."/>
            <person name="Henrissat B."/>
            <person name="Wiebenga A."/>
            <person name="De vries R.P."/>
            <person name="Grigoriev I.V."/>
            <person name="Mortensen U.H."/>
            <person name="Andersen M.R."/>
            <person name="Baker S.E."/>
        </authorList>
    </citation>
    <scope>NUCLEOTIDE SEQUENCE [LARGE SCALE GENOMIC DNA]</scope>
    <source>
        <strain evidence="2 3">CBS 121593</strain>
    </source>
</reference>
<dbReference type="AlphaFoldDB" id="A0A395H5T6"/>
<proteinExistence type="predicted"/>
<dbReference type="EMBL" id="KZ824429">
    <property type="protein sequence ID" value="RAL02879.1"/>
    <property type="molecule type" value="Genomic_DNA"/>
</dbReference>
<accession>A0A395H5T6</accession>
<dbReference type="Proteomes" id="UP000249402">
    <property type="component" value="Unassembled WGS sequence"/>
</dbReference>
<feature type="compositionally biased region" description="Pro residues" evidence="1">
    <location>
        <begin position="47"/>
        <end position="57"/>
    </location>
</feature>
<protein>
    <submittedName>
        <fullName evidence="2">Uncharacterized protein</fullName>
    </submittedName>
</protein>
<name>A0A395H5T6_9EURO</name>
<evidence type="ECO:0000313" key="3">
    <source>
        <dbReference type="Proteomes" id="UP000249402"/>
    </source>
</evidence>
<evidence type="ECO:0000256" key="1">
    <source>
        <dbReference type="SAM" id="MobiDB-lite"/>
    </source>
</evidence>
<evidence type="ECO:0000313" key="2">
    <source>
        <dbReference type="EMBL" id="RAL02879.1"/>
    </source>
</evidence>
<organism evidence="2 3">
    <name type="scientific">Aspergillus ibericus CBS 121593</name>
    <dbReference type="NCBI Taxonomy" id="1448316"/>
    <lineage>
        <taxon>Eukaryota</taxon>
        <taxon>Fungi</taxon>
        <taxon>Dikarya</taxon>
        <taxon>Ascomycota</taxon>
        <taxon>Pezizomycotina</taxon>
        <taxon>Eurotiomycetes</taxon>
        <taxon>Eurotiomycetidae</taxon>
        <taxon>Eurotiales</taxon>
        <taxon>Aspergillaceae</taxon>
        <taxon>Aspergillus</taxon>
        <taxon>Aspergillus subgen. Circumdati</taxon>
    </lineage>
</organism>